<evidence type="ECO:0000256" key="1">
    <source>
        <dbReference type="SAM" id="MobiDB-lite"/>
    </source>
</evidence>
<sequence>MSADLTAEELALEAMLESRLEIISAQAKAKRMYIIEDNLLRLQGKPGLSNQYLVNGSQPRKNLGIGNDELEEFKMGVKTLRRKFQAAGAVVSTVGWWRHLKEKEKAKAEGAATAKLEITATPSKELQDAVKTSGNIKKLSVDTALAMESTPTTTVTSPTQVKSPILSPKAMLSPTSSSTRRRATMDLQQIFSPPPVVKPVRHIERANPALGLISPPMSPEGPIQPSSVGSTLTRGLSLRS</sequence>
<proteinExistence type="predicted"/>
<feature type="region of interest" description="Disordered" evidence="1">
    <location>
        <begin position="212"/>
        <end position="240"/>
    </location>
</feature>
<feature type="compositionally biased region" description="Polar residues" evidence="1">
    <location>
        <begin position="224"/>
        <end position="240"/>
    </location>
</feature>
<comment type="caution">
    <text evidence="2">The sequence shown here is derived from an EMBL/GenBank/DDBJ whole genome shotgun (WGS) entry which is preliminary data.</text>
</comment>
<keyword evidence="3" id="KW-1185">Reference proteome</keyword>
<dbReference type="EMBL" id="JAAAID010001110">
    <property type="protein sequence ID" value="KAG0011647.1"/>
    <property type="molecule type" value="Genomic_DNA"/>
</dbReference>
<gene>
    <name evidence="2" type="ORF">BGZ80_000533</name>
</gene>
<evidence type="ECO:0000313" key="2">
    <source>
        <dbReference type="EMBL" id="KAG0011647.1"/>
    </source>
</evidence>
<accession>A0A9P6MS39</accession>
<name>A0A9P6MS39_9FUNG</name>
<evidence type="ECO:0000313" key="3">
    <source>
        <dbReference type="Proteomes" id="UP000703661"/>
    </source>
</evidence>
<protein>
    <submittedName>
        <fullName evidence="2">Uncharacterized protein</fullName>
    </submittedName>
</protein>
<reference evidence="2" key="1">
    <citation type="journal article" date="2020" name="Fungal Divers.">
        <title>Resolving the Mortierellaceae phylogeny through synthesis of multi-gene phylogenetics and phylogenomics.</title>
        <authorList>
            <person name="Vandepol N."/>
            <person name="Liber J."/>
            <person name="Desiro A."/>
            <person name="Na H."/>
            <person name="Kennedy M."/>
            <person name="Barry K."/>
            <person name="Grigoriev I.V."/>
            <person name="Miller A.N."/>
            <person name="O'Donnell K."/>
            <person name="Stajich J.E."/>
            <person name="Bonito G."/>
        </authorList>
    </citation>
    <scope>NUCLEOTIDE SEQUENCE</scope>
    <source>
        <strain evidence="2">NRRL 2769</strain>
    </source>
</reference>
<organism evidence="2 3">
    <name type="scientific">Entomortierella chlamydospora</name>
    <dbReference type="NCBI Taxonomy" id="101097"/>
    <lineage>
        <taxon>Eukaryota</taxon>
        <taxon>Fungi</taxon>
        <taxon>Fungi incertae sedis</taxon>
        <taxon>Mucoromycota</taxon>
        <taxon>Mortierellomycotina</taxon>
        <taxon>Mortierellomycetes</taxon>
        <taxon>Mortierellales</taxon>
        <taxon>Mortierellaceae</taxon>
        <taxon>Entomortierella</taxon>
    </lineage>
</organism>
<dbReference type="Proteomes" id="UP000703661">
    <property type="component" value="Unassembled WGS sequence"/>
</dbReference>
<dbReference type="AlphaFoldDB" id="A0A9P6MS39"/>